<evidence type="ECO:0000256" key="3">
    <source>
        <dbReference type="ARBA" id="ARBA00004275"/>
    </source>
</evidence>
<evidence type="ECO:0000256" key="19">
    <source>
        <dbReference type="RuleBase" id="RU003707"/>
    </source>
</evidence>
<evidence type="ECO:0000256" key="2">
    <source>
        <dbReference type="ARBA" id="ARBA00000765"/>
    </source>
</evidence>
<dbReference type="FunFam" id="3.40.50.720:FF:000009">
    <property type="entry name" value="Fatty oxidation complex, alpha subunit"/>
    <property type="match status" value="2"/>
</dbReference>
<comment type="subcellular location">
    <subcellularLocation>
        <location evidence="3">Peroxisome</location>
    </subcellularLocation>
</comment>
<comment type="similarity">
    <text evidence="6">In the N-terminal section; belongs to the enoyl-CoA hydratase/isomerase family.</text>
</comment>
<evidence type="ECO:0000313" key="22">
    <source>
        <dbReference type="EMBL" id="CAI0628815.1"/>
    </source>
</evidence>
<evidence type="ECO:0000256" key="6">
    <source>
        <dbReference type="ARBA" id="ARBA00008750"/>
    </source>
</evidence>
<keyword evidence="14" id="KW-0456">Lyase</keyword>
<comment type="catalytic activity">
    <reaction evidence="2">
        <text>a (3E)-enoyl-CoA = a 4-saturated (2E)-enoyl-CoA</text>
        <dbReference type="Rhea" id="RHEA:45228"/>
        <dbReference type="ChEBI" id="CHEBI:58521"/>
        <dbReference type="ChEBI" id="CHEBI:85097"/>
        <dbReference type="EC" id="5.3.3.8"/>
    </reaction>
</comment>
<comment type="similarity">
    <text evidence="5">In the central section; belongs to the 3-hydroxyacyl-CoA dehydrogenase family.</text>
</comment>
<feature type="domain" description="3-hydroxyacyl-CoA dehydrogenase NAD binding" evidence="21">
    <location>
        <begin position="1017"/>
        <end position="1195"/>
    </location>
</feature>
<dbReference type="SUPFAM" id="SSF51735">
    <property type="entry name" value="NAD(P)-binding Rossmann-fold domains"/>
    <property type="match status" value="2"/>
</dbReference>
<dbReference type="InterPro" id="IPR029045">
    <property type="entry name" value="ClpP/crotonase-like_dom_sf"/>
</dbReference>
<evidence type="ECO:0000256" key="9">
    <source>
        <dbReference type="ARBA" id="ARBA00023002"/>
    </source>
</evidence>
<evidence type="ECO:0000256" key="17">
    <source>
        <dbReference type="ARBA" id="ARBA00023709"/>
    </source>
</evidence>
<dbReference type="InterPro" id="IPR036291">
    <property type="entry name" value="NAD(P)-bd_dom_sf"/>
</dbReference>
<keyword evidence="9" id="KW-0560">Oxidoreductase</keyword>
<dbReference type="InterPro" id="IPR018376">
    <property type="entry name" value="Enoyl-CoA_hyd/isom_CS"/>
</dbReference>
<evidence type="ECO:0000259" key="20">
    <source>
        <dbReference type="Pfam" id="PF00725"/>
    </source>
</evidence>
<feature type="domain" description="3-hydroxyacyl-CoA dehydrogenase NAD binding" evidence="21">
    <location>
        <begin position="300"/>
        <end position="478"/>
    </location>
</feature>
<dbReference type="CDD" id="cd06558">
    <property type="entry name" value="crotonase-like"/>
    <property type="match status" value="1"/>
</dbReference>
<protein>
    <recommendedName>
        <fullName evidence="24">3-hydroxyacyl-CoA dehydrogenase</fullName>
    </recommendedName>
</protein>
<comment type="similarity">
    <text evidence="19">Belongs to the enoyl-CoA hydratase/isomerase family.</text>
</comment>
<organism evidence="22 23">
    <name type="scientific">Linum tenue</name>
    <dbReference type="NCBI Taxonomy" id="586396"/>
    <lineage>
        <taxon>Eukaryota</taxon>
        <taxon>Viridiplantae</taxon>
        <taxon>Streptophyta</taxon>
        <taxon>Embryophyta</taxon>
        <taxon>Tracheophyta</taxon>
        <taxon>Spermatophyta</taxon>
        <taxon>Magnoliopsida</taxon>
        <taxon>eudicotyledons</taxon>
        <taxon>Gunneridae</taxon>
        <taxon>Pentapetalae</taxon>
        <taxon>rosids</taxon>
        <taxon>fabids</taxon>
        <taxon>Malpighiales</taxon>
        <taxon>Linaceae</taxon>
        <taxon>Linum</taxon>
    </lineage>
</organism>
<dbReference type="InterPro" id="IPR006176">
    <property type="entry name" value="3-OHacyl-CoA_DH_NAD-bd"/>
</dbReference>
<comment type="subunit">
    <text evidence="7">Monomer.</text>
</comment>
<evidence type="ECO:0000256" key="16">
    <source>
        <dbReference type="ARBA" id="ARBA00023701"/>
    </source>
</evidence>
<dbReference type="PANTHER" id="PTHR23309">
    <property type="entry name" value="3-HYDROXYACYL-COA DEHYROGENASE"/>
    <property type="match status" value="1"/>
</dbReference>
<dbReference type="Gene3D" id="3.90.226.10">
    <property type="entry name" value="2-enoyl-CoA Hydratase, Chain A, domain 1"/>
    <property type="match status" value="3"/>
</dbReference>
<dbReference type="Pfam" id="PF00378">
    <property type="entry name" value="ECH_1"/>
    <property type="match status" value="2"/>
</dbReference>
<accession>A0AAV0S7D2</accession>
<dbReference type="SUPFAM" id="SSF52096">
    <property type="entry name" value="ClpP/crotonase"/>
    <property type="match status" value="2"/>
</dbReference>
<dbReference type="SUPFAM" id="SSF48179">
    <property type="entry name" value="6-phosphogluconate dehydrogenase C-terminal domain-like"/>
    <property type="match status" value="4"/>
</dbReference>
<evidence type="ECO:0000313" key="23">
    <source>
        <dbReference type="Proteomes" id="UP001154282"/>
    </source>
</evidence>
<dbReference type="PROSITE" id="PS00067">
    <property type="entry name" value="3HCDH"/>
    <property type="match status" value="2"/>
</dbReference>
<comment type="caution">
    <text evidence="22">The sequence shown here is derived from an EMBL/GenBank/DDBJ whole genome shotgun (WGS) entry which is preliminary data.</text>
</comment>
<evidence type="ECO:0000256" key="18">
    <source>
        <dbReference type="ARBA" id="ARBA00023717"/>
    </source>
</evidence>
<name>A0AAV0S7D2_9ROSI</name>
<dbReference type="GO" id="GO:0004165">
    <property type="term" value="F:delta(3)-delta(2)-enoyl-CoA isomerase activity"/>
    <property type="evidence" value="ECO:0007669"/>
    <property type="project" value="UniProtKB-EC"/>
</dbReference>
<feature type="domain" description="3-hydroxyacyl-CoA dehydrogenase C-terminal" evidence="20">
    <location>
        <begin position="481"/>
        <end position="575"/>
    </location>
</feature>
<dbReference type="GO" id="GO:0005777">
    <property type="term" value="C:peroxisome"/>
    <property type="evidence" value="ECO:0007669"/>
    <property type="project" value="UniProtKB-SubCell"/>
</dbReference>
<keyword evidence="8" id="KW-0276">Fatty acid metabolism</keyword>
<dbReference type="GO" id="GO:0008692">
    <property type="term" value="F:3-hydroxybutyryl-CoA epimerase activity"/>
    <property type="evidence" value="ECO:0007669"/>
    <property type="project" value="UniProtKB-EC"/>
</dbReference>
<dbReference type="Pfam" id="PF00725">
    <property type="entry name" value="3HCDH"/>
    <property type="match status" value="2"/>
</dbReference>
<evidence type="ECO:0000256" key="8">
    <source>
        <dbReference type="ARBA" id="ARBA00022832"/>
    </source>
</evidence>
<keyword evidence="11" id="KW-0443">Lipid metabolism</keyword>
<dbReference type="GO" id="GO:0003857">
    <property type="term" value="F:(3S)-3-hydroxyacyl-CoA dehydrogenase (NAD+) activity"/>
    <property type="evidence" value="ECO:0007669"/>
    <property type="project" value="TreeGrafter"/>
</dbReference>
<evidence type="ECO:0000256" key="11">
    <source>
        <dbReference type="ARBA" id="ARBA00023098"/>
    </source>
</evidence>
<dbReference type="Proteomes" id="UP001154282">
    <property type="component" value="Unassembled WGS sequence"/>
</dbReference>
<dbReference type="GO" id="GO:0070403">
    <property type="term" value="F:NAD+ binding"/>
    <property type="evidence" value="ECO:0007669"/>
    <property type="project" value="InterPro"/>
</dbReference>
<dbReference type="InterPro" id="IPR006108">
    <property type="entry name" value="3HC_DH_C"/>
</dbReference>
<comment type="catalytic activity">
    <reaction evidence="18">
        <text>a 4-saturated-(3S)-3-hydroxyacyl-CoA = a (3E)-enoyl-CoA + H2O</text>
        <dbReference type="Rhea" id="RHEA:20724"/>
        <dbReference type="ChEBI" id="CHEBI:15377"/>
        <dbReference type="ChEBI" id="CHEBI:58521"/>
        <dbReference type="ChEBI" id="CHEBI:137480"/>
        <dbReference type="EC" id="4.2.1.17"/>
    </reaction>
</comment>
<keyword evidence="10" id="KW-0520">NAD</keyword>
<feature type="domain" description="3-hydroxyacyl-CoA dehydrogenase C-terminal" evidence="20">
    <location>
        <begin position="1198"/>
        <end position="1291"/>
    </location>
</feature>
<evidence type="ECO:0000256" key="14">
    <source>
        <dbReference type="ARBA" id="ARBA00023239"/>
    </source>
</evidence>
<dbReference type="Gene3D" id="3.40.50.720">
    <property type="entry name" value="NAD(P)-binding Rossmann-like Domain"/>
    <property type="match status" value="2"/>
</dbReference>
<keyword evidence="12" id="KW-0576">Peroxisome</keyword>
<gene>
    <name evidence="22" type="ORF">LITE_LOCUS51773</name>
</gene>
<evidence type="ECO:0000256" key="5">
    <source>
        <dbReference type="ARBA" id="ARBA00007005"/>
    </source>
</evidence>
<keyword evidence="23" id="KW-1185">Reference proteome</keyword>
<dbReference type="GO" id="GO:0004300">
    <property type="term" value="F:enoyl-CoA hydratase activity"/>
    <property type="evidence" value="ECO:0007669"/>
    <property type="project" value="UniProtKB-EC"/>
</dbReference>
<dbReference type="InterPro" id="IPR001753">
    <property type="entry name" value="Enoyl-CoA_hydra/iso"/>
</dbReference>
<dbReference type="InterPro" id="IPR008927">
    <property type="entry name" value="6-PGluconate_DH-like_C_sf"/>
</dbReference>
<evidence type="ECO:0000256" key="15">
    <source>
        <dbReference type="ARBA" id="ARBA00023268"/>
    </source>
</evidence>
<dbReference type="InterPro" id="IPR006180">
    <property type="entry name" value="3-OHacyl-CoA_DH_CS"/>
</dbReference>
<evidence type="ECO:0000256" key="10">
    <source>
        <dbReference type="ARBA" id="ARBA00023027"/>
    </source>
</evidence>
<dbReference type="Gene3D" id="1.10.1040.50">
    <property type="match status" value="2"/>
</dbReference>
<dbReference type="GO" id="GO:0006635">
    <property type="term" value="P:fatty acid beta-oxidation"/>
    <property type="evidence" value="ECO:0007669"/>
    <property type="project" value="TreeGrafter"/>
</dbReference>
<reference evidence="22" key="1">
    <citation type="submission" date="2022-08" db="EMBL/GenBank/DDBJ databases">
        <authorList>
            <person name="Gutierrez-Valencia J."/>
        </authorList>
    </citation>
    <scope>NUCLEOTIDE SEQUENCE</scope>
</reference>
<dbReference type="PROSITE" id="PS00166">
    <property type="entry name" value="ENOYL_COA_HYDRATASE"/>
    <property type="match status" value="2"/>
</dbReference>
<evidence type="ECO:0000259" key="21">
    <source>
        <dbReference type="Pfam" id="PF02737"/>
    </source>
</evidence>
<evidence type="ECO:0000256" key="7">
    <source>
        <dbReference type="ARBA" id="ARBA00011245"/>
    </source>
</evidence>
<comment type="catalytic activity">
    <reaction evidence="1">
        <text>a (3Z)-enoyl-CoA = a 4-saturated (2E)-enoyl-CoA</text>
        <dbReference type="Rhea" id="RHEA:45900"/>
        <dbReference type="ChEBI" id="CHEBI:85097"/>
        <dbReference type="ChEBI" id="CHEBI:85489"/>
        <dbReference type="EC" id="5.3.3.8"/>
    </reaction>
</comment>
<comment type="catalytic activity">
    <reaction evidence="16">
        <text>(3S)-3-hydroxybutanoyl-CoA = (3R)-3-hydroxybutanoyl-CoA</text>
        <dbReference type="Rhea" id="RHEA:21760"/>
        <dbReference type="ChEBI" id="CHEBI:57315"/>
        <dbReference type="ChEBI" id="CHEBI:57316"/>
        <dbReference type="EC" id="5.1.2.3"/>
    </reaction>
</comment>
<dbReference type="FunFam" id="1.10.1040.50:FF:000004">
    <property type="entry name" value="Peroxisomal fatty acid beta-oxidation multifunctional protein"/>
    <property type="match status" value="2"/>
</dbReference>
<dbReference type="PANTHER" id="PTHR23309:SF49">
    <property type="entry name" value="PEROXISOMAL BIFUNCTIONAL ENZYME"/>
    <property type="match status" value="1"/>
</dbReference>
<dbReference type="FunFam" id="3.90.226.10:FF:000025">
    <property type="entry name" value="Peroxisomal fatty acid beta-oxidation multifunctional protein"/>
    <property type="match status" value="1"/>
</dbReference>
<evidence type="ECO:0000256" key="13">
    <source>
        <dbReference type="ARBA" id="ARBA00023235"/>
    </source>
</evidence>
<proteinExistence type="inferred from homology"/>
<evidence type="ECO:0000256" key="12">
    <source>
        <dbReference type="ARBA" id="ARBA00023140"/>
    </source>
</evidence>
<evidence type="ECO:0008006" key="24">
    <source>
        <dbReference type="Google" id="ProtNLM"/>
    </source>
</evidence>
<evidence type="ECO:0000256" key="1">
    <source>
        <dbReference type="ARBA" id="ARBA00000452"/>
    </source>
</evidence>
<evidence type="ECO:0000256" key="4">
    <source>
        <dbReference type="ARBA" id="ARBA00005005"/>
    </source>
</evidence>
<dbReference type="Pfam" id="PF02737">
    <property type="entry name" value="3HCDH_N"/>
    <property type="match status" value="2"/>
</dbReference>
<keyword evidence="15" id="KW-0511">Multifunctional enzyme</keyword>
<dbReference type="EMBL" id="CAMGYJ010000011">
    <property type="protein sequence ID" value="CAI0628815.1"/>
    <property type="molecule type" value="Genomic_DNA"/>
</dbReference>
<keyword evidence="13" id="KW-0413">Isomerase</keyword>
<sequence length="1432" mass="154317">MLPAASISAFTLCGLPPTSTVLLSHRPPLPPRGRRLRVRIVVASAAGSSRPAAAMGKQPPHVSMEVGDDGVAVVKISNPPVNALAVQSKDGKFSGGFDINVIQNVHRTGDVSFMDGVSVDLVVNTIEECKKPVVAALQGLALGGGLELALGSHARIAAPGTQLGLPELSLGVIPGFGELLKVSREWALDIAGRRRPWVRSLHKSDKMGSLSEATQVLKAARLQAKKTAPNLPQHLGCLDAIEDGIVHGGYSGVLKEAEVFKDLVLSETSRGLVHVFFGQRATSKVPGVTDVGLEPRQIKKVAVIGGGLMGSGIATALITSNIHVVLKEASSEYLHRGMKTIEGNIRNSEKRGKLTKGQADRALSLLRGALDYSQFDDVDMVIEAVTENIPLKQKIFNELEEVCPAHCILATNTSTVDLNVIGENTTSQERIVGAHFFSPAHIMPLLEIVRTDKTSAQAILDLMTVGKAMKKVPVVVGNCTGFAVNRTFFPYSLSAHILAHLGVDIFRIDRVVSSFGLPMGPFQLQDLAGYGVAVAVSKQFEGAFPEDRSFKTPLIHLLIASGRDGKNNGRGYYIYEKGSKPKPDPSVLPIVEESRKIANIMPNGKSIDVSDQDILEMILFPVVNEAFRVLDENVVVRASDLDVASVLGMGFPSYRGGIMFWADLVGAKHICERLTRWSELYGGFFKPSSYLEERAARGIPLLLPAPAMAKPHVSMEVGSDGVAVIAIFNPPVNALAIPIINGLKEKFDEATRRNDVKAIVLTGKGGRFSGGFDINVFQKVHATGDVSAMPDVSVDLVVNTIEDCKKPVVAAVEGLALGGGLELALGSHARVAAPRTQLGLPELTLGVIPGFGGTQRLPRLVGLPKAIEMMLLSKPILSEEGQKLGLIDALVSSEELLNVSRQWALDIAERRKPWVRSLHKTDKIGSLSEARQVLKAARLQAKKTAPNMPQHLGCLDVIEDGIIHGGYNGVLKEARVFKELVLSETSRGLVHVFFGQRAISKVPGVTDVGLKPRQIKKVAVIGGGLMGSGIATALITSNIYVVLKEVNSDYLLKGTKTIEGNIRNLETRGKLTKDKANKALSMLKGALDYSDFNDVDMVIEAVIENIPLKQKIFGELEKVCPGHCILATNTSTIDLNVIGEKTNSQDRIIGAHFFSPAHIMPLLEIVRTNKTSAQAILDLMIVGKAIKKAPVVVGNCTGFAVNRTFFPYSQSAHILIHLGVDVFRIDRVISSFGLPMGPFQLQDLAGYGVAVAVSKEFNSAFPDRTFKTPLIDLLIKNGRNGKNNGRGYYVYEKGSKPKPDFSVLPIIEESRRVANMMPNGKPNNVTDQDILEMILFPVVNEACRVLDEDVVVRASDLDIASVLGMSFPSYRGGIVFWADLVGAKHVYDRLSRWSELYGGFFKPSSYLEVRAARGIPLSAPASSLTSSPKSRL</sequence>
<comment type="pathway">
    <text evidence="4">Lipid metabolism; fatty acid beta-oxidation.</text>
</comment>
<comment type="catalytic activity">
    <reaction evidence="17">
        <text>a (3S)-3-hydroxyacyl-CoA = a (2E)-enoyl-CoA + H2O</text>
        <dbReference type="Rhea" id="RHEA:16105"/>
        <dbReference type="ChEBI" id="CHEBI:15377"/>
        <dbReference type="ChEBI" id="CHEBI:57318"/>
        <dbReference type="ChEBI" id="CHEBI:58856"/>
        <dbReference type="EC" id="4.2.1.17"/>
    </reaction>
</comment>